<protein>
    <submittedName>
        <fullName evidence="1">Kinase-like domain-containing protein</fullName>
    </submittedName>
</protein>
<keyword evidence="1" id="KW-0808">Transferase</keyword>
<comment type="caution">
    <text evidence="1">The sequence shown here is derived from an EMBL/GenBank/DDBJ whole genome shotgun (WGS) entry which is preliminary data.</text>
</comment>
<accession>A0A8H3KNI0</accession>
<sequence>MEKCWDSDPTKRPTVTELEDKISEWITCINEYHRINRNGNHKFMVSGIDKKLKNDMLDFITADNVLVQEEANVPILQSHSQACYTSRKLTEFSNCSDCKI</sequence>
<proteinExistence type="predicted"/>
<dbReference type="Proteomes" id="UP000615446">
    <property type="component" value="Unassembled WGS sequence"/>
</dbReference>
<name>A0A8H3KNI0_9GLOM</name>
<dbReference type="OrthoDB" id="2371655at2759"/>
<evidence type="ECO:0000313" key="1">
    <source>
        <dbReference type="EMBL" id="GES72897.1"/>
    </source>
</evidence>
<keyword evidence="1" id="KW-0418">Kinase</keyword>
<reference evidence="1" key="1">
    <citation type="submission" date="2019-10" db="EMBL/GenBank/DDBJ databases">
        <title>Conservation and host-specific expression of non-tandemly repeated heterogenous ribosome RNA gene in arbuscular mycorrhizal fungi.</title>
        <authorList>
            <person name="Maeda T."/>
            <person name="Kobayashi Y."/>
            <person name="Nakagawa T."/>
            <person name="Ezawa T."/>
            <person name="Yamaguchi K."/>
            <person name="Bino T."/>
            <person name="Nishimoto Y."/>
            <person name="Shigenobu S."/>
            <person name="Kawaguchi M."/>
        </authorList>
    </citation>
    <scope>NUCLEOTIDE SEQUENCE</scope>
    <source>
        <strain evidence="1">HR1</strain>
    </source>
</reference>
<evidence type="ECO:0000313" key="2">
    <source>
        <dbReference type="Proteomes" id="UP000615446"/>
    </source>
</evidence>
<dbReference type="EMBL" id="BLAL01000004">
    <property type="protein sequence ID" value="GES72897.1"/>
    <property type="molecule type" value="Genomic_DNA"/>
</dbReference>
<gene>
    <name evidence="1" type="ORF">RCL2_000044200</name>
</gene>
<dbReference type="GO" id="GO:0016301">
    <property type="term" value="F:kinase activity"/>
    <property type="evidence" value="ECO:0007669"/>
    <property type="project" value="UniProtKB-KW"/>
</dbReference>
<organism evidence="1 2">
    <name type="scientific">Rhizophagus clarus</name>
    <dbReference type="NCBI Taxonomy" id="94130"/>
    <lineage>
        <taxon>Eukaryota</taxon>
        <taxon>Fungi</taxon>
        <taxon>Fungi incertae sedis</taxon>
        <taxon>Mucoromycota</taxon>
        <taxon>Glomeromycotina</taxon>
        <taxon>Glomeromycetes</taxon>
        <taxon>Glomerales</taxon>
        <taxon>Glomeraceae</taxon>
        <taxon>Rhizophagus</taxon>
    </lineage>
</organism>
<dbReference type="AlphaFoldDB" id="A0A8H3KNI0"/>